<dbReference type="Gene3D" id="2.40.50.100">
    <property type="match status" value="1"/>
</dbReference>
<dbReference type="InterPro" id="IPR006143">
    <property type="entry name" value="RND_pump_MFP"/>
</dbReference>
<dbReference type="Proteomes" id="UP000428260">
    <property type="component" value="Chromosome"/>
</dbReference>
<gene>
    <name evidence="5" type="ORF">GM418_24480</name>
</gene>
<proteinExistence type="inferred from homology"/>
<dbReference type="AlphaFoldDB" id="A0A6I6JZH9"/>
<evidence type="ECO:0000256" key="2">
    <source>
        <dbReference type="ARBA" id="ARBA00022448"/>
    </source>
</evidence>
<dbReference type="GO" id="GO:0030313">
    <property type="term" value="C:cell envelope"/>
    <property type="evidence" value="ECO:0007669"/>
    <property type="project" value="TreeGrafter"/>
</dbReference>
<dbReference type="InterPro" id="IPR051909">
    <property type="entry name" value="MFP_Cation_Efflux"/>
</dbReference>
<dbReference type="GO" id="GO:0015679">
    <property type="term" value="P:plasma membrane copper ion transport"/>
    <property type="evidence" value="ECO:0007669"/>
    <property type="project" value="TreeGrafter"/>
</dbReference>
<evidence type="ECO:0000313" key="6">
    <source>
        <dbReference type="Proteomes" id="UP000428260"/>
    </source>
</evidence>
<dbReference type="Gene3D" id="2.40.30.170">
    <property type="match status" value="1"/>
</dbReference>
<evidence type="ECO:0000256" key="1">
    <source>
        <dbReference type="ARBA" id="ARBA00009477"/>
    </source>
</evidence>
<evidence type="ECO:0000259" key="4">
    <source>
        <dbReference type="Pfam" id="PF25975"/>
    </source>
</evidence>
<name>A0A6I6JZH9_9BACT</name>
<dbReference type="Gene3D" id="2.40.420.20">
    <property type="match status" value="1"/>
</dbReference>
<feature type="domain" description="CzcB-like C-terminal circularly permuted SH3-like" evidence="4">
    <location>
        <begin position="510"/>
        <end position="550"/>
    </location>
</feature>
<dbReference type="KEGG" id="mcos:GM418_24480"/>
<dbReference type="RefSeq" id="WP_158869837.1">
    <property type="nucleotide sequence ID" value="NZ_CP046401.1"/>
</dbReference>
<feature type="compositionally biased region" description="Basic and acidic residues" evidence="3">
    <location>
        <begin position="26"/>
        <end position="97"/>
    </location>
</feature>
<comment type="similarity">
    <text evidence="1">Belongs to the membrane fusion protein (MFP) (TC 8.A.1) family.</text>
</comment>
<feature type="region of interest" description="Disordered" evidence="3">
    <location>
        <begin position="21"/>
        <end position="97"/>
    </location>
</feature>
<dbReference type="NCBIfam" id="TIGR01730">
    <property type="entry name" value="RND_mfp"/>
    <property type="match status" value="1"/>
</dbReference>
<dbReference type="Gene3D" id="1.10.287.470">
    <property type="entry name" value="Helix hairpin bin"/>
    <property type="match status" value="1"/>
</dbReference>
<dbReference type="GO" id="GO:0022857">
    <property type="term" value="F:transmembrane transporter activity"/>
    <property type="evidence" value="ECO:0007669"/>
    <property type="project" value="InterPro"/>
</dbReference>
<dbReference type="SUPFAM" id="SSF111369">
    <property type="entry name" value="HlyD-like secretion proteins"/>
    <property type="match status" value="1"/>
</dbReference>
<dbReference type="PANTHER" id="PTHR30097:SF4">
    <property type="entry name" value="SLR6042 PROTEIN"/>
    <property type="match status" value="1"/>
</dbReference>
<dbReference type="EMBL" id="CP046401">
    <property type="protein sequence ID" value="QGY46699.1"/>
    <property type="molecule type" value="Genomic_DNA"/>
</dbReference>
<evidence type="ECO:0000313" key="5">
    <source>
        <dbReference type="EMBL" id="QGY46699.1"/>
    </source>
</evidence>
<dbReference type="InterPro" id="IPR058649">
    <property type="entry name" value="CzcB_C"/>
</dbReference>
<dbReference type="Pfam" id="PF25975">
    <property type="entry name" value="CzcB_C"/>
    <property type="match status" value="1"/>
</dbReference>
<dbReference type="GO" id="GO:0016020">
    <property type="term" value="C:membrane"/>
    <property type="evidence" value="ECO:0007669"/>
    <property type="project" value="InterPro"/>
</dbReference>
<accession>A0A6I6JZH9</accession>
<organism evidence="5 6">
    <name type="scientific">Maribellus comscasis</name>
    <dbReference type="NCBI Taxonomy" id="2681766"/>
    <lineage>
        <taxon>Bacteria</taxon>
        <taxon>Pseudomonadati</taxon>
        <taxon>Bacteroidota</taxon>
        <taxon>Bacteroidia</taxon>
        <taxon>Marinilabiliales</taxon>
        <taxon>Prolixibacteraceae</taxon>
        <taxon>Maribellus</taxon>
    </lineage>
</organism>
<reference evidence="5 6" key="1">
    <citation type="submission" date="2019-11" db="EMBL/GenBank/DDBJ databases">
        <authorList>
            <person name="Zheng R.K."/>
            <person name="Sun C.M."/>
        </authorList>
    </citation>
    <scope>NUCLEOTIDE SEQUENCE [LARGE SCALE GENOMIC DNA]</scope>
    <source>
        <strain evidence="5 6">WC007</strain>
    </source>
</reference>
<keyword evidence="6" id="KW-1185">Reference proteome</keyword>
<protein>
    <submittedName>
        <fullName evidence="5">Efflux RND transporter periplasmic adaptor subunit</fullName>
    </submittedName>
</protein>
<keyword evidence="2" id="KW-0813">Transport</keyword>
<dbReference type="PANTHER" id="PTHR30097">
    <property type="entry name" value="CATION EFFLUX SYSTEM PROTEIN CUSB"/>
    <property type="match status" value="1"/>
</dbReference>
<dbReference type="FunFam" id="2.40.420.20:FF:000006">
    <property type="entry name" value="RND family efflux transporter MFP subunit"/>
    <property type="match status" value="1"/>
</dbReference>
<sequence length="566" mass="62414">MKKKLLIAVVAAFYLAACSNQNSHSSDSEHKHEAEHVHTHEGEDEHEHHHHTGAHEEHAHNHETEAEHFHEESEHQGHNHEAPADREEAVNEVEHEHEELKSYITAYSDTYEVFAEADPFVAGEEADVLVHFTNLSDFSPLKSEKINMQMLVNGKTQNKTLDNPVKKGMYNFTIKPAASGKGQLIFAVENGSENKKIVADITVFKDDAEAHETIEATAPDKTNATVFTKSQSWKIDFATAFPKTEPFGQVIKTTAQVQSAPNDAQVLTAKTSGIVVFGNTSVLPGNKVSKGQNLFSISGNSFAENNSGVKFLEAKSNFEKAKLDYERIQGLAEDKIVTKARLLEAKNDFENAEAIYTNLSKNFSALGQTVKSPMKGFIQHLYVRNGEFVEAGQAIAIVSQNKNLMLYAEVQSKYAGDLVFLNSANISTANQQKMYSLEELNGKIVSWGKSANQSNYLIPVNIQIEDNGEFYPGNFVKIYLKTTSDQQALTIPSSSLLEEQGIYYAYVQLTPELFEKREIKTGTSDGLKTSVLAGLNPGERIVTKGAVVIKLSQASGALDPHAGHVH</sequence>
<evidence type="ECO:0000256" key="3">
    <source>
        <dbReference type="SAM" id="MobiDB-lite"/>
    </source>
</evidence>
<dbReference type="GO" id="GO:0060003">
    <property type="term" value="P:copper ion export"/>
    <property type="evidence" value="ECO:0007669"/>
    <property type="project" value="TreeGrafter"/>
</dbReference>